<evidence type="ECO:0000313" key="1">
    <source>
        <dbReference type="EMBL" id="EUA91519.1"/>
    </source>
</evidence>
<gene>
    <name evidence="1" type="ORF">I551_2045</name>
</gene>
<reference evidence="1 2" key="1">
    <citation type="submission" date="2014-01" db="EMBL/GenBank/DDBJ databases">
        <authorList>
            <person name="Dobos K."/>
            <person name="Lenaerts A."/>
            <person name="Ordway D."/>
            <person name="DeGroote M.A."/>
            <person name="Parker T."/>
            <person name="Sizemore C."/>
            <person name="Tallon L.J."/>
            <person name="Sadzewicz L.K."/>
            <person name="Sengamalay N."/>
            <person name="Fraser C.M."/>
            <person name="Hine E."/>
            <person name="Shefchek K.A."/>
            <person name="Das S.P."/>
            <person name="Tettelin H."/>
        </authorList>
    </citation>
    <scope>NUCLEOTIDE SEQUENCE [LARGE SCALE GENOMIC DNA]</scope>
    <source>
        <strain evidence="1 2">Harvey</strain>
    </source>
</reference>
<evidence type="ECO:0000313" key="2">
    <source>
        <dbReference type="Proteomes" id="UP000020681"/>
    </source>
</evidence>
<dbReference type="EMBL" id="JAOL01000088">
    <property type="protein sequence ID" value="EUA91519.1"/>
    <property type="molecule type" value="Genomic_DNA"/>
</dbReference>
<comment type="caution">
    <text evidence="1">The sequence shown here is derived from an EMBL/GenBank/DDBJ whole genome shotgun (WGS) entry which is preliminary data.</text>
</comment>
<sequence length="171" mass="17180">MDIKAGTYRSAGGDSCYWERLRGVGGTLDEVIANGAGTGPQVVQIRPSDAAFKTQHCPPWTLDSSAITTTTTTTTTTSTTPVTLPKGAQACPNVSGPAGGFAQSAAGTPATSCPFAEQVRLAYGAGAPAGAAPRQVEVVSPVTGQSYSMTCTANGPLVTCSGGDGAIVYLY</sequence>
<protein>
    <submittedName>
        <fullName evidence="1">Uncharacterized protein</fullName>
    </submittedName>
</protein>
<keyword evidence="2" id="KW-1185">Reference proteome</keyword>
<dbReference type="Proteomes" id="UP000020681">
    <property type="component" value="Unassembled WGS sequence"/>
</dbReference>
<proteinExistence type="predicted"/>
<accession>A0ABP3AKS0</accession>
<organism evidence="1 2">
    <name type="scientific">Mycobacterium ulcerans str. Harvey</name>
    <dbReference type="NCBI Taxonomy" id="1299332"/>
    <lineage>
        <taxon>Bacteria</taxon>
        <taxon>Bacillati</taxon>
        <taxon>Actinomycetota</taxon>
        <taxon>Actinomycetes</taxon>
        <taxon>Mycobacteriales</taxon>
        <taxon>Mycobacteriaceae</taxon>
        <taxon>Mycobacterium</taxon>
        <taxon>Mycobacterium ulcerans group</taxon>
    </lineage>
</organism>
<name>A0ABP3AKS0_MYCUL</name>